<name>A0A8S5PLC9_9CAUD</name>
<reference evidence="1" key="1">
    <citation type="journal article" date="2021" name="Proc. Natl. Acad. Sci. U.S.A.">
        <title>A Catalog of Tens of Thousands of Viruses from Human Metagenomes Reveals Hidden Associations with Chronic Diseases.</title>
        <authorList>
            <person name="Tisza M.J."/>
            <person name="Buck C.B."/>
        </authorList>
    </citation>
    <scope>NUCLEOTIDE SEQUENCE</scope>
    <source>
        <strain evidence="1">CtL0q1</strain>
    </source>
</reference>
<evidence type="ECO:0000313" key="1">
    <source>
        <dbReference type="EMBL" id="DAE06988.1"/>
    </source>
</evidence>
<proteinExistence type="predicted"/>
<protein>
    <submittedName>
        <fullName evidence="1">Uncharacterized protein</fullName>
    </submittedName>
</protein>
<accession>A0A8S5PLC9</accession>
<dbReference type="EMBL" id="BK015443">
    <property type="protein sequence ID" value="DAE06988.1"/>
    <property type="molecule type" value="Genomic_DNA"/>
</dbReference>
<sequence length="39" mass="4590">MLNTGHIFTKDYMVSYIDIICSVTKYNIYISLSYICISY</sequence>
<organism evidence="1">
    <name type="scientific">Siphoviridae sp. ctL0q1</name>
    <dbReference type="NCBI Taxonomy" id="2825449"/>
    <lineage>
        <taxon>Viruses</taxon>
        <taxon>Duplodnaviria</taxon>
        <taxon>Heunggongvirae</taxon>
        <taxon>Uroviricota</taxon>
        <taxon>Caudoviricetes</taxon>
    </lineage>
</organism>